<keyword evidence="1" id="KW-1133">Transmembrane helix</keyword>
<keyword evidence="1" id="KW-0812">Transmembrane</keyword>
<proteinExistence type="predicted"/>
<dbReference type="AlphaFoldDB" id="A0A7U2MT72"/>
<evidence type="ECO:0000313" key="3">
    <source>
        <dbReference type="Proteomes" id="UP000596276"/>
    </source>
</evidence>
<organism evidence="2 3">
    <name type="scientific">Aspergillus flavus (strain ATCC 200026 / FGSC A1120 / IAM 13836 / NRRL 3357 / JCM 12722 / SRRC 167)</name>
    <dbReference type="NCBI Taxonomy" id="332952"/>
    <lineage>
        <taxon>Eukaryota</taxon>
        <taxon>Fungi</taxon>
        <taxon>Dikarya</taxon>
        <taxon>Ascomycota</taxon>
        <taxon>Pezizomycotina</taxon>
        <taxon>Eurotiomycetes</taxon>
        <taxon>Eurotiomycetidae</taxon>
        <taxon>Eurotiales</taxon>
        <taxon>Aspergillaceae</taxon>
        <taxon>Aspergillus</taxon>
        <taxon>Aspergillus subgen. Circumdati</taxon>
    </lineage>
</organism>
<feature type="transmembrane region" description="Helical" evidence="1">
    <location>
        <begin position="42"/>
        <end position="60"/>
    </location>
</feature>
<dbReference type="VEuPathDB" id="FungiDB:F9C07_1489175"/>
<keyword evidence="1" id="KW-0472">Membrane</keyword>
<gene>
    <name evidence="2" type="ORF">F9C07_1489175</name>
</gene>
<evidence type="ECO:0000256" key="1">
    <source>
        <dbReference type="SAM" id="Phobius"/>
    </source>
</evidence>
<feature type="transmembrane region" description="Helical" evidence="1">
    <location>
        <begin position="18"/>
        <end position="36"/>
    </location>
</feature>
<dbReference type="EMBL" id="CP044618">
    <property type="protein sequence ID" value="QRD89432.1"/>
    <property type="molecule type" value="Genomic_DNA"/>
</dbReference>
<evidence type="ECO:0000313" key="2">
    <source>
        <dbReference type="EMBL" id="QRD89432.1"/>
    </source>
</evidence>
<sequence length="73" mass="8127">MFLAKGVFFKYIHRRGRYSIIGIISCLYVTACQPVIRPLLFTVHGLISLPFCLSCVNFILSLGSPADLLPDPL</sequence>
<dbReference type="Proteomes" id="UP000596276">
    <property type="component" value="Chromosome 4"/>
</dbReference>
<keyword evidence="3" id="KW-1185">Reference proteome</keyword>
<accession>A0A7U2MT72</accession>
<reference evidence="3" key="1">
    <citation type="journal article" date="2021" name="G3 (Bethesda)">
        <title>Chromosome assembled and annotated genome sequence of Aspergillus flavus NRRL 3357.</title>
        <authorList>
            <person name="Skerker J.M."/>
            <person name="Pianalto K.M."/>
            <person name="Mondo S.J."/>
            <person name="Yang K."/>
            <person name="Arkin A.P."/>
            <person name="Keller N.P."/>
            <person name="Grigoriev I.V."/>
            <person name="Louise Glass N.L."/>
        </authorList>
    </citation>
    <scope>NUCLEOTIDE SEQUENCE [LARGE SCALE GENOMIC DNA]</scope>
    <source>
        <strain evidence="3">ATCC 200026 / FGSC A1120 / IAM 13836 / NRRL 3357 / JCM 12722 / SRRC 167</strain>
    </source>
</reference>
<name>A0A7U2MT72_ASPFN</name>
<protein>
    <submittedName>
        <fullName evidence="2">Uncharacterized protein</fullName>
    </submittedName>
</protein>